<feature type="compositionally biased region" description="Low complexity" evidence="1">
    <location>
        <begin position="70"/>
        <end position="79"/>
    </location>
</feature>
<reference evidence="2 3" key="1">
    <citation type="submission" date="2019-05" db="EMBL/GenBank/DDBJ databases">
        <title>Emergence of the Ug99 lineage of the wheat stem rust pathogen through somatic hybridization.</title>
        <authorList>
            <person name="Li F."/>
            <person name="Upadhyaya N.M."/>
            <person name="Sperschneider J."/>
            <person name="Matny O."/>
            <person name="Nguyen-Phuc H."/>
            <person name="Mago R."/>
            <person name="Raley C."/>
            <person name="Miller M.E."/>
            <person name="Silverstein K.A.T."/>
            <person name="Henningsen E."/>
            <person name="Hirsch C.D."/>
            <person name="Visser B."/>
            <person name="Pretorius Z.A."/>
            <person name="Steffenson B.J."/>
            <person name="Schwessinger B."/>
            <person name="Dodds P.N."/>
            <person name="Figueroa M."/>
        </authorList>
    </citation>
    <scope>NUCLEOTIDE SEQUENCE [LARGE SCALE GENOMIC DNA]</scope>
    <source>
        <strain evidence="2">21-0</strain>
    </source>
</reference>
<organism evidence="2 3">
    <name type="scientific">Puccinia graminis f. sp. tritici</name>
    <dbReference type="NCBI Taxonomy" id="56615"/>
    <lineage>
        <taxon>Eukaryota</taxon>
        <taxon>Fungi</taxon>
        <taxon>Dikarya</taxon>
        <taxon>Basidiomycota</taxon>
        <taxon>Pucciniomycotina</taxon>
        <taxon>Pucciniomycetes</taxon>
        <taxon>Pucciniales</taxon>
        <taxon>Pucciniaceae</taxon>
        <taxon>Puccinia</taxon>
    </lineage>
</organism>
<dbReference type="AlphaFoldDB" id="A0A5B0R2I8"/>
<comment type="caution">
    <text evidence="2">The sequence shown here is derived from an EMBL/GenBank/DDBJ whole genome shotgun (WGS) entry which is preliminary data.</text>
</comment>
<gene>
    <name evidence="2" type="ORF">PGT21_034820</name>
</gene>
<dbReference type="Proteomes" id="UP000324748">
    <property type="component" value="Unassembled WGS sequence"/>
</dbReference>
<feature type="region of interest" description="Disordered" evidence="1">
    <location>
        <begin position="55"/>
        <end position="105"/>
    </location>
</feature>
<protein>
    <submittedName>
        <fullName evidence="2">Uncharacterized protein</fullName>
    </submittedName>
</protein>
<feature type="region of interest" description="Disordered" evidence="1">
    <location>
        <begin position="229"/>
        <end position="257"/>
    </location>
</feature>
<feature type="compositionally biased region" description="Basic and acidic residues" evidence="1">
    <location>
        <begin position="137"/>
        <end position="157"/>
    </location>
</feature>
<accession>A0A5B0R2I8</accession>
<evidence type="ECO:0000313" key="2">
    <source>
        <dbReference type="EMBL" id="KAA1119821.1"/>
    </source>
</evidence>
<evidence type="ECO:0000256" key="1">
    <source>
        <dbReference type="SAM" id="MobiDB-lite"/>
    </source>
</evidence>
<evidence type="ECO:0000313" key="3">
    <source>
        <dbReference type="Proteomes" id="UP000324748"/>
    </source>
</evidence>
<sequence length="642" mass="70673">MRFFVMVLDPHTSQVKRLVFGTGVNPVNKPFFHIMSHIINQQHAASRSLMHPPQRGMTGNLMPPPSRPASQQMHSSSQQAPPGLTPIVPPHLQVPPNNRPIPSNPLAVPVSAPVYPPAPLRANAPMGPGGYNIHQANGHDDSSRPRFDPQSRPDAYPDHGTNNAGHPHSRVDSHPDPRADHTGNHHNPHAQAEAYADHQTDNPGPRHNPRSPANADHRINHAGQLFPIVGEDGHLTNPYRTEEDGPDSPPGLPTNPLLLPDSQAIFYGGSPDGPPEHPLVPTMLTNIDHESLQAIFGLPEEKIQVAKRILAMTEANIMGAIVYGLVANHPIPPNDAPDPAGDRVITNNTVDPAPPSVANVPTDIRHFLYSDYIKDEIRDFIRRKMLESRIIAYSRHHDDDGAAEMRSLFHSTQVGVHGAFLKISTLIPPQSIQQAHVAVLATHIQDQHLPPGFANGNSHARRSVLGLVQGLLKHDRVLLRNLNIVNTSLAKVRSGGAPTLEGLYNLIHNVFLESTGVQAPRVNWAIVPMRIKVRFAYLRLETAAHTMRPTPGHGSQWTPIDYQLAHLESKSMDFVKAWADMIIQLDERLFGMGGIVFDTVRDLLVLPTDQDVEDAMEATRLLPASARHPLPVMQEEHFDMEE</sequence>
<feature type="compositionally biased region" description="Basic and acidic residues" evidence="1">
    <location>
        <begin position="169"/>
        <end position="183"/>
    </location>
</feature>
<proteinExistence type="predicted"/>
<keyword evidence="3" id="KW-1185">Reference proteome</keyword>
<feature type="compositionally biased region" description="Pro residues" evidence="1">
    <location>
        <begin position="83"/>
        <end position="103"/>
    </location>
</feature>
<feature type="region of interest" description="Disordered" evidence="1">
    <location>
        <begin position="121"/>
        <end position="217"/>
    </location>
</feature>
<dbReference type="EMBL" id="VSWC01000001">
    <property type="protein sequence ID" value="KAA1119821.1"/>
    <property type="molecule type" value="Genomic_DNA"/>
</dbReference>
<name>A0A5B0R2I8_PUCGR</name>
<dbReference type="OrthoDB" id="10350363at2759"/>